<keyword evidence="1" id="KW-1133">Transmembrane helix</keyword>
<evidence type="ECO:0000313" key="2">
    <source>
        <dbReference type="EMBL" id="MBD7958446.1"/>
    </source>
</evidence>
<comment type="caution">
    <text evidence="2">The sequence shown here is derived from an EMBL/GenBank/DDBJ whole genome shotgun (WGS) entry which is preliminary data.</text>
</comment>
<dbReference type="EMBL" id="JACSQP010000008">
    <property type="protein sequence ID" value="MBD7958446.1"/>
    <property type="molecule type" value="Genomic_DNA"/>
</dbReference>
<organism evidence="2 3">
    <name type="scientific">Microbacterium pullorum</name>
    <dbReference type="NCBI Taxonomy" id="2762236"/>
    <lineage>
        <taxon>Bacteria</taxon>
        <taxon>Bacillati</taxon>
        <taxon>Actinomycetota</taxon>
        <taxon>Actinomycetes</taxon>
        <taxon>Micrococcales</taxon>
        <taxon>Microbacteriaceae</taxon>
        <taxon>Microbacterium</taxon>
    </lineage>
</organism>
<name>A0ABR8S4N0_9MICO</name>
<keyword evidence="1" id="KW-0472">Membrane</keyword>
<evidence type="ECO:0000256" key="1">
    <source>
        <dbReference type="SAM" id="Phobius"/>
    </source>
</evidence>
<accession>A0ABR8S4N0</accession>
<reference evidence="2 3" key="1">
    <citation type="submission" date="2020-08" db="EMBL/GenBank/DDBJ databases">
        <title>A Genomic Blueprint of the Chicken Gut Microbiome.</title>
        <authorList>
            <person name="Gilroy R."/>
            <person name="Ravi A."/>
            <person name="Getino M."/>
            <person name="Pursley I."/>
            <person name="Horton D.L."/>
            <person name="Alikhan N.-F."/>
            <person name="Baker D."/>
            <person name="Gharbi K."/>
            <person name="Hall N."/>
            <person name="Watson M."/>
            <person name="Adriaenssens E.M."/>
            <person name="Foster-Nyarko E."/>
            <person name="Jarju S."/>
            <person name="Secka A."/>
            <person name="Antonio M."/>
            <person name="Oren A."/>
            <person name="Chaudhuri R."/>
            <person name="La Ragione R.M."/>
            <person name="Hildebrand F."/>
            <person name="Pallen M.J."/>
        </authorList>
    </citation>
    <scope>NUCLEOTIDE SEQUENCE [LARGE SCALE GENOMIC DNA]</scope>
    <source>
        <strain evidence="2 3">Sa4CUA7</strain>
    </source>
</reference>
<dbReference type="RefSeq" id="WP_191719644.1">
    <property type="nucleotide sequence ID" value="NZ_JACSQP010000008.1"/>
</dbReference>
<dbReference type="Proteomes" id="UP000648352">
    <property type="component" value="Unassembled WGS sequence"/>
</dbReference>
<keyword evidence="3" id="KW-1185">Reference proteome</keyword>
<keyword evidence="1" id="KW-0812">Transmembrane</keyword>
<sequence length="416" mass="44032">MNVGLDAVLAWVIPAVIVFGVAAIASIGAVWAMRRAARSPRARAAAEADRTRAGTALVRLDDAVTELDLEVGLSGALYDGDAPSTLRRARITAQHVRDEAFEAFRDLDALPPREVRRVSARIRSRAEEALAVIARARAEHAEWMRVHSSAAAQVDAAALRLERLRIEIGDPGALVADLSDRFDETEWRQAGSAAHAASDALAKAQVHLDAARALAADPTRSALPELAAAQRELQRAQSGARALDEAHRLVTDAAIAVPQELATARAALAQAMRVGEELDADSAERLGTELRAITAALDALEPDAARRPTTTVGDIARVRSRLDLALGDARTSQQRLRGARTALPGTLAAARGAVARAESVAAGAGADARVRLDSAQRELAAARQAQDPVEALDAARRAMRHAEDAVALADYARLHP</sequence>
<proteinExistence type="predicted"/>
<evidence type="ECO:0000313" key="3">
    <source>
        <dbReference type="Proteomes" id="UP000648352"/>
    </source>
</evidence>
<gene>
    <name evidence="2" type="ORF">H9651_12410</name>
</gene>
<protein>
    <submittedName>
        <fullName evidence="2">Uncharacterized protein</fullName>
    </submittedName>
</protein>
<feature type="transmembrane region" description="Helical" evidence="1">
    <location>
        <begin position="12"/>
        <end position="33"/>
    </location>
</feature>